<keyword evidence="2" id="KW-1133">Transmembrane helix</keyword>
<keyword evidence="1" id="KW-0175">Coiled coil</keyword>
<feature type="transmembrane region" description="Helical" evidence="2">
    <location>
        <begin position="30"/>
        <end position="52"/>
    </location>
</feature>
<dbReference type="InterPro" id="IPR011055">
    <property type="entry name" value="Dup_hybrid_motif"/>
</dbReference>
<dbReference type="EMBL" id="UINC01001098">
    <property type="protein sequence ID" value="SUZ70678.1"/>
    <property type="molecule type" value="Genomic_DNA"/>
</dbReference>
<organism evidence="4">
    <name type="scientific">marine metagenome</name>
    <dbReference type="NCBI Taxonomy" id="408172"/>
    <lineage>
        <taxon>unclassified sequences</taxon>
        <taxon>metagenomes</taxon>
        <taxon>ecological metagenomes</taxon>
    </lineage>
</organism>
<name>A0A381PVV2_9ZZZZ</name>
<reference evidence="4" key="1">
    <citation type="submission" date="2018-05" db="EMBL/GenBank/DDBJ databases">
        <authorList>
            <person name="Lanie J.A."/>
            <person name="Ng W.-L."/>
            <person name="Kazmierczak K.M."/>
            <person name="Andrzejewski T.M."/>
            <person name="Davidsen T.M."/>
            <person name="Wayne K.J."/>
            <person name="Tettelin H."/>
            <person name="Glass J.I."/>
            <person name="Rusch D."/>
            <person name="Podicherti R."/>
            <person name="Tsui H.-C.T."/>
            <person name="Winkler M.E."/>
        </authorList>
    </citation>
    <scope>NUCLEOTIDE SEQUENCE</scope>
</reference>
<sequence length="309" mass="34873">MRKPLQSNNYILHRESDTGVRQWHFTRVQVLSLSIVTTIVLAGFLFISGDFLSKYLYEKRLDEFKSNYKTVAANLEVLRARLDQINAQMVEIEEKDKAVRTYAGMPEIDQDIRKLGIGGYSLENKLLADNLAPAVMKELTLLEMDLGKLSREVNLELASYSSIYDKVKTDISRIQHIPSIRPVEGGYLNSSYGYRKDPIDGVRRLHQGQDITVSTGAPVYAPADGVVKRAYYVGGFGNHIKLNHSHGYSTIYAHLSKLYVKHGQKVKRGDVIGLTGNTGRSTAPHLHYEIHYYGTPQNPLDYFFSDASK</sequence>
<dbReference type="Gene3D" id="2.70.70.10">
    <property type="entry name" value="Glucose Permease (Domain IIA)"/>
    <property type="match status" value="1"/>
</dbReference>
<proteinExistence type="predicted"/>
<evidence type="ECO:0000259" key="3">
    <source>
        <dbReference type="Pfam" id="PF01551"/>
    </source>
</evidence>
<dbReference type="GO" id="GO:0004222">
    <property type="term" value="F:metalloendopeptidase activity"/>
    <property type="evidence" value="ECO:0007669"/>
    <property type="project" value="TreeGrafter"/>
</dbReference>
<feature type="domain" description="M23ase beta-sheet core" evidence="3">
    <location>
        <begin position="205"/>
        <end position="299"/>
    </location>
</feature>
<gene>
    <name evidence="4" type="ORF">METZ01_LOCUS23532</name>
</gene>
<keyword evidence="2" id="KW-0812">Transmembrane</keyword>
<evidence type="ECO:0000313" key="4">
    <source>
        <dbReference type="EMBL" id="SUZ70678.1"/>
    </source>
</evidence>
<keyword evidence="2" id="KW-0472">Membrane</keyword>
<dbReference type="InterPro" id="IPR016047">
    <property type="entry name" value="M23ase_b-sheet_dom"/>
</dbReference>
<dbReference type="PANTHER" id="PTHR21666:SF270">
    <property type="entry name" value="MUREIN HYDROLASE ACTIVATOR ENVC"/>
    <property type="match status" value="1"/>
</dbReference>
<evidence type="ECO:0000256" key="1">
    <source>
        <dbReference type="SAM" id="Coils"/>
    </source>
</evidence>
<dbReference type="SUPFAM" id="SSF51261">
    <property type="entry name" value="Duplicated hybrid motif"/>
    <property type="match status" value="1"/>
</dbReference>
<evidence type="ECO:0000256" key="2">
    <source>
        <dbReference type="SAM" id="Phobius"/>
    </source>
</evidence>
<dbReference type="FunFam" id="2.70.70.10:FF:000006">
    <property type="entry name" value="M23 family peptidase"/>
    <property type="match status" value="1"/>
</dbReference>
<feature type="coiled-coil region" evidence="1">
    <location>
        <begin position="61"/>
        <end position="95"/>
    </location>
</feature>
<dbReference type="InterPro" id="IPR050570">
    <property type="entry name" value="Cell_wall_metabolism_enzyme"/>
</dbReference>
<protein>
    <recommendedName>
        <fullName evidence="3">M23ase beta-sheet core domain-containing protein</fullName>
    </recommendedName>
</protein>
<dbReference type="AlphaFoldDB" id="A0A381PVV2"/>
<accession>A0A381PVV2</accession>
<dbReference type="CDD" id="cd12797">
    <property type="entry name" value="M23_peptidase"/>
    <property type="match status" value="1"/>
</dbReference>
<dbReference type="PANTHER" id="PTHR21666">
    <property type="entry name" value="PEPTIDASE-RELATED"/>
    <property type="match status" value="1"/>
</dbReference>
<dbReference type="Pfam" id="PF01551">
    <property type="entry name" value="Peptidase_M23"/>
    <property type="match status" value="1"/>
</dbReference>